<organism evidence="4 5">
    <name type="scientific">Frankliniella occidentalis</name>
    <name type="common">Western flower thrips</name>
    <name type="synonym">Euthrips occidentalis</name>
    <dbReference type="NCBI Taxonomy" id="133901"/>
    <lineage>
        <taxon>Eukaryota</taxon>
        <taxon>Metazoa</taxon>
        <taxon>Ecdysozoa</taxon>
        <taxon>Arthropoda</taxon>
        <taxon>Hexapoda</taxon>
        <taxon>Insecta</taxon>
        <taxon>Pterygota</taxon>
        <taxon>Neoptera</taxon>
        <taxon>Paraneoptera</taxon>
        <taxon>Thysanoptera</taxon>
        <taxon>Terebrantia</taxon>
        <taxon>Thripoidea</taxon>
        <taxon>Thripidae</taxon>
        <taxon>Frankliniella</taxon>
    </lineage>
</organism>
<keyword evidence="3" id="KW-0496">Mitochondrion</keyword>
<evidence type="ECO:0000256" key="1">
    <source>
        <dbReference type="ARBA" id="ARBA00007347"/>
    </source>
</evidence>
<comment type="similarity">
    <text evidence="1 3">Belongs to the CMC family.</text>
</comment>
<dbReference type="Proteomes" id="UP000504606">
    <property type="component" value="Unplaced"/>
</dbReference>
<keyword evidence="4" id="KW-1185">Reference proteome</keyword>
<sequence length="160" mass="18946">MPFNIKSKIHQMIETMAREGKKNHSTCISRRRHETLALTYFQTVFKSDPDDNNLNDIEVNLILPRAYQTRLDYVVCKAETEALENCRRQYGVFMSFMCVEDLFHKNTCLLRNRNNEDVKDDCSEEYIALRSHYRLTKDPKTLRRMKAMILPKTYATVNLD</sequence>
<dbReference type="KEGG" id="foc:113207429"/>
<reference evidence="5" key="1">
    <citation type="submission" date="2025-08" db="UniProtKB">
        <authorList>
            <consortium name="RefSeq"/>
        </authorList>
    </citation>
    <scope>IDENTIFICATION</scope>
    <source>
        <tissue evidence="5">Whole organism</tissue>
    </source>
</reference>
<evidence type="ECO:0000313" key="5">
    <source>
        <dbReference type="RefSeq" id="XP_026279788.1"/>
    </source>
</evidence>
<accession>A0A6J1SFL6</accession>
<protein>
    <recommendedName>
        <fullName evidence="3">COX assembly mitochondrial protein</fullName>
    </recommendedName>
</protein>
<dbReference type="AlphaFoldDB" id="A0A6J1SFL6"/>
<evidence type="ECO:0000256" key="2">
    <source>
        <dbReference type="ARBA" id="ARBA00023157"/>
    </source>
</evidence>
<dbReference type="Pfam" id="PF08583">
    <property type="entry name" value="Cmc1"/>
    <property type="match status" value="1"/>
</dbReference>
<evidence type="ECO:0000313" key="4">
    <source>
        <dbReference type="Proteomes" id="UP000504606"/>
    </source>
</evidence>
<keyword evidence="2" id="KW-1015">Disulfide bond</keyword>
<comment type="subcellular location">
    <subcellularLocation>
        <location evidence="3">Mitochondrion</location>
    </subcellularLocation>
</comment>
<dbReference type="InterPro" id="IPR013892">
    <property type="entry name" value="Cyt_c_biogenesis_Cmc1-like"/>
</dbReference>
<proteinExistence type="inferred from homology"/>
<dbReference type="GO" id="GO:0005739">
    <property type="term" value="C:mitochondrion"/>
    <property type="evidence" value="ECO:0007669"/>
    <property type="project" value="UniProtKB-SubCell"/>
</dbReference>
<dbReference type="OrthoDB" id="6224010at2759"/>
<dbReference type="GeneID" id="113207429"/>
<evidence type="ECO:0000256" key="3">
    <source>
        <dbReference type="RuleBase" id="RU364104"/>
    </source>
</evidence>
<name>A0A6J1SFL6_FRAOC</name>
<dbReference type="RefSeq" id="XP_026279788.1">
    <property type="nucleotide sequence ID" value="XM_026424003.2"/>
</dbReference>
<gene>
    <name evidence="5" type="primary">LOC113207429</name>
</gene>